<keyword evidence="2" id="KW-1185">Reference proteome</keyword>
<dbReference type="InterPro" id="IPR036770">
    <property type="entry name" value="Ankyrin_rpt-contain_sf"/>
</dbReference>
<dbReference type="InterPro" id="IPR052050">
    <property type="entry name" value="SecEffector_AnkRepeat"/>
</dbReference>
<evidence type="ECO:0000313" key="2">
    <source>
        <dbReference type="Proteomes" id="UP001154329"/>
    </source>
</evidence>
<protein>
    <recommendedName>
        <fullName evidence="3">Ankyrin repeat-containing domain</fullName>
    </recommendedName>
</protein>
<dbReference type="SUPFAM" id="SSF140860">
    <property type="entry name" value="Pseudo ankyrin repeat-like"/>
    <property type="match status" value="1"/>
</dbReference>
<dbReference type="Gene3D" id="1.25.40.20">
    <property type="entry name" value="Ankyrin repeat-containing domain"/>
    <property type="match status" value="1"/>
</dbReference>
<organism evidence="1 2">
    <name type="scientific">Aphis gossypii</name>
    <name type="common">Cotton aphid</name>
    <dbReference type="NCBI Taxonomy" id="80765"/>
    <lineage>
        <taxon>Eukaryota</taxon>
        <taxon>Metazoa</taxon>
        <taxon>Ecdysozoa</taxon>
        <taxon>Arthropoda</taxon>
        <taxon>Hexapoda</taxon>
        <taxon>Insecta</taxon>
        <taxon>Pterygota</taxon>
        <taxon>Neoptera</taxon>
        <taxon>Paraneoptera</taxon>
        <taxon>Hemiptera</taxon>
        <taxon>Sternorrhyncha</taxon>
        <taxon>Aphidomorpha</taxon>
        <taxon>Aphidoidea</taxon>
        <taxon>Aphididae</taxon>
        <taxon>Aphidini</taxon>
        <taxon>Aphis</taxon>
        <taxon>Aphis</taxon>
    </lineage>
</organism>
<reference evidence="1" key="2">
    <citation type="submission" date="2022-10" db="EMBL/GenBank/DDBJ databases">
        <authorList>
            <consortium name="ENA_rothamsted_submissions"/>
            <consortium name="culmorum"/>
            <person name="King R."/>
        </authorList>
    </citation>
    <scope>NUCLEOTIDE SEQUENCE</scope>
</reference>
<dbReference type="AlphaFoldDB" id="A0A9P0JKV4"/>
<dbReference type="Proteomes" id="UP001154329">
    <property type="component" value="Chromosome 4"/>
</dbReference>
<dbReference type="PANTHER" id="PTHR46586">
    <property type="entry name" value="ANKYRIN REPEAT-CONTAINING PROTEIN"/>
    <property type="match status" value="1"/>
</dbReference>
<evidence type="ECO:0008006" key="3">
    <source>
        <dbReference type="Google" id="ProtNLM"/>
    </source>
</evidence>
<evidence type="ECO:0000313" key="1">
    <source>
        <dbReference type="EMBL" id="CAH1738736.1"/>
    </source>
</evidence>
<sequence>MTSNDQRISVVPSLMKWSYHACNKVQRNKYNGMDVPVVDLRDCCKSVFQFIKLNRNKFNDPQNNRPFSMVHFSTRKKLLKIIINKAPLYGHVDCLSFALEIKVPWFLHPWLKADEACAQAASRGHLECLKYADEMGCRWDSETCEKAAEGGHLNCLRYAHENGCPWSYKTCEKAAGSGHLDCLKYAHENGCLWDSSTCAKAAEGGHVDCLRYALENGCPQDSETSLFMPYGKCDICKLYSDPLNIEILIPQELVFTPHDLTETSTMTSNDQRISAVPSLIKWSYRACNKVQRDMYDGMDVPVVDLRDCCELRFQFIKFNANLDNDPSFIEHDIMLEMIKDKALIYGHVGCLCFAWELSGPWFEPDWCKGTSCNRAARRGHLVCLKYLHEVGCRWDSETCVQVAEGGHLDCLMYAHENGCSWNCRTATSAAVNERLESRLFEICN</sequence>
<dbReference type="SUPFAM" id="SSF48403">
    <property type="entry name" value="Ankyrin repeat"/>
    <property type="match status" value="1"/>
</dbReference>
<reference evidence="1" key="1">
    <citation type="submission" date="2022-02" db="EMBL/GenBank/DDBJ databases">
        <authorList>
            <person name="King R."/>
        </authorList>
    </citation>
    <scope>NUCLEOTIDE SEQUENCE</scope>
</reference>
<dbReference type="PANTHER" id="PTHR46586:SF3">
    <property type="entry name" value="ANKYRIN REPEAT-CONTAINING PROTEIN"/>
    <property type="match status" value="1"/>
</dbReference>
<proteinExistence type="predicted"/>
<gene>
    <name evidence="1" type="ORF">APHIGO_LOCUS12011</name>
</gene>
<name>A0A9P0JKV4_APHGO</name>
<accession>A0A9P0JKV4</accession>
<dbReference type="EMBL" id="OU899037">
    <property type="protein sequence ID" value="CAH1738736.1"/>
    <property type="molecule type" value="Genomic_DNA"/>
</dbReference>